<gene>
    <name evidence="2" type="ORF">J4203_01295</name>
</gene>
<protein>
    <submittedName>
        <fullName evidence="2">Uncharacterized protein</fullName>
    </submittedName>
</protein>
<reference evidence="2" key="1">
    <citation type="submission" date="2021-03" db="EMBL/GenBank/DDBJ databases">
        <authorList>
            <person name="Jaffe A."/>
        </authorList>
    </citation>
    <scope>NUCLEOTIDE SEQUENCE</scope>
    <source>
        <strain evidence="2">RIFCSPLOWO2_01_FULL_58_19</strain>
    </source>
</reference>
<name>A0A8T4L5A9_9ARCH</name>
<evidence type="ECO:0000313" key="3">
    <source>
        <dbReference type="Proteomes" id="UP000678237"/>
    </source>
</evidence>
<dbReference type="Proteomes" id="UP000678237">
    <property type="component" value="Unassembled WGS sequence"/>
</dbReference>
<dbReference type="AlphaFoldDB" id="A0A8T4L5A9"/>
<evidence type="ECO:0000256" key="1">
    <source>
        <dbReference type="SAM" id="MobiDB-lite"/>
    </source>
</evidence>
<sequence length="161" mass="17445">MRRLPAPSAGFQLPSTIEPETKPPSFVNRNANFPVKVKGGIASCGLAFSPSFLRYSPSPISTSNSPPPAESLHSWRAKASISSGAQPFRRLPGPVQEEFRGLRVHAVGAHAQHFFDGWQEQEEEGEKGGQEEHEFQAQLALAFFPGVGGVHGNPEFLEALI</sequence>
<feature type="region of interest" description="Disordered" evidence="1">
    <location>
        <begin position="1"/>
        <end position="26"/>
    </location>
</feature>
<evidence type="ECO:0000313" key="2">
    <source>
        <dbReference type="EMBL" id="MBS3062483.1"/>
    </source>
</evidence>
<proteinExistence type="predicted"/>
<dbReference type="EMBL" id="JAGVWE010000002">
    <property type="protein sequence ID" value="MBS3062483.1"/>
    <property type="molecule type" value="Genomic_DNA"/>
</dbReference>
<comment type="caution">
    <text evidence="2">The sequence shown here is derived from an EMBL/GenBank/DDBJ whole genome shotgun (WGS) entry which is preliminary data.</text>
</comment>
<organism evidence="2 3">
    <name type="scientific">Candidatus Iainarchaeum sp</name>
    <dbReference type="NCBI Taxonomy" id="3101447"/>
    <lineage>
        <taxon>Archaea</taxon>
        <taxon>Candidatus Iainarchaeota</taxon>
        <taxon>Candidatus Iainarchaeia</taxon>
        <taxon>Candidatus Iainarchaeales</taxon>
        <taxon>Candidatus Iainarchaeaceae</taxon>
        <taxon>Candidatus Iainarchaeum</taxon>
    </lineage>
</organism>
<accession>A0A8T4L5A9</accession>
<reference evidence="2" key="2">
    <citation type="submission" date="2021-05" db="EMBL/GenBank/DDBJ databases">
        <title>Protein family content uncovers lineage relationships and bacterial pathway maintenance mechanisms in DPANN archaea.</title>
        <authorList>
            <person name="Castelle C.J."/>
            <person name="Meheust R."/>
            <person name="Jaffe A.L."/>
            <person name="Seitz K."/>
            <person name="Gong X."/>
            <person name="Baker B.J."/>
            <person name="Banfield J.F."/>
        </authorList>
    </citation>
    <scope>NUCLEOTIDE SEQUENCE</scope>
    <source>
        <strain evidence="2">RIFCSPLOWO2_01_FULL_58_19</strain>
    </source>
</reference>